<keyword evidence="2" id="KW-1185">Reference proteome</keyword>
<dbReference type="AlphaFoldDB" id="A0A011MI50"/>
<evidence type="ECO:0000313" key="2">
    <source>
        <dbReference type="Proteomes" id="UP000020218"/>
    </source>
</evidence>
<evidence type="ECO:0000313" key="1">
    <source>
        <dbReference type="EMBL" id="EXI69603.1"/>
    </source>
</evidence>
<name>A0A011MI50_9PROT</name>
<proteinExistence type="predicted"/>
<dbReference type="EMBL" id="JFAX01000001">
    <property type="protein sequence ID" value="EXI69603.1"/>
    <property type="molecule type" value="Genomic_DNA"/>
</dbReference>
<comment type="caution">
    <text evidence="1">The sequence shown here is derived from an EMBL/GenBank/DDBJ whole genome shotgun (WGS) entry which is preliminary data.</text>
</comment>
<gene>
    <name evidence="1" type="ORF">AW08_00096</name>
</gene>
<dbReference type="InterPro" id="IPR014985">
    <property type="entry name" value="WbqC"/>
</dbReference>
<dbReference type="STRING" id="1454001.AW08_00096"/>
<dbReference type="Pfam" id="PF08889">
    <property type="entry name" value="WbqC"/>
    <property type="match status" value="1"/>
</dbReference>
<protein>
    <submittedName>
        <fullName evidence="1">WbqC-like protein family protein</fullName>
    </submittedName>
</protein>
<sequence length="234" mass="25798">MNRTVSIHQPNFLPWLGYFDKIARSDVFIFLDDVQFPKTGGVWCNRVRLRSGDQARWVTGPIKRAFHGVRAINEIEWADEQPWRSKLLKTLTATYSRAPFYKETMAWLEPLVLAPESNLARYNSAMIKAIAAQIGLRYDHCVTSSSLGCDGQGSDLLINLTRRVGGTRYLCGGGASGYQDDEAFARAGVSLAYQGFRHPVYPQAGGGDFLPGLSILDSLANVGRAGVRALLAVE</sequence>
<organism evidence="1 2">
    <name type="scientific">Candidatus Accumulibacter adjunctus</name>
    <dbReference type="NCBI Taxonomy" id="1454001"/>
    <lineage>
        <taxon>Bacteria</taxon>
        <taxon>Pseudomonadati</taxon>
        <taxon>Pseudomonadota</taxon>
        <taxon>Betaproteobacteria</taxon>
        <taxon>Candidatus Accumulibacter</taxon>
    </lineage>
</organism>
<accession>A0A011MI50</accession>
<dbReference type="Proteomes" id="UP000020218">
    <property type="component" value="Unassembled WGS sequence"/>
</dbReference>
<dbReference type="PATRIC" id="fig|1454001.3.peg.277"/>
<reference evidence="1" key="1">
    <citation type="submission" date="2014-02" db="EMBL/GenBank/DDBJ databases">
        <title>Expanding our view of genomic diversity in Candidatus Accumulibacter clades.</title>
        <authorList>
            <person name="Skennerton C.T."/>
            <person name="Barr J.J."/>
            <person name="Slater F.R."/>
            <person name="Bond P.L."/>
            <person name="Tyson G.W."/>
        </authorList>
    </citation>
    <scope>NUCLEOTIDE SEQUENCE [LARGE SCALE GENOMIC DNA]</scope>
</reference>